<protein>
    <submittedName>
        <fullName evidence="1 2">Uncharacterized protein</fullName>
    </submittedName>
</protein>
<dbReference type="InParanoid" id="T1F4P4"/>
<evidence type="ECO:0000313" key="3">
    <source>
        <dbReference type="Proteomes" id="UP000015101"/>
    </source>
</evidence>
<sequence length="142" mass="16112">MGQNLYNSSTTPVAYDRALKNNVTIITVAFGYPHKVHLPELQSISSDPTFAFNIQVITPHILLGKLMSIICREMFAANQAIDYYDCEDNYPCTLENWRKNPTGTFAHKQHNKFVKCSGLTQCRVDECQQSSSWNNDTKVCES</sequence>
<keyword evidence="3" id="KW-1185">Reference proteome</keyword>
<proteinExistence type="predicted"/>
<dbReference type="GeneID" id="20203793"/>
<reference evidence="3" key="1">
    <citation type="submission" date="2012-12" db="EMBL/GenBank/DDBJ databases">
        <authorList>
            <person name="Hellsten U."/>
            <person name="Grimwood J."/>
            <person name="Chapman J.A."/>
            <person name="Shapiro H."/>
            <person name="Aerts A."/>
            <person name="Otillar R.P."/>
            <person name="Terry A.Y."/>
            <person name="Boore J.L."/>
            <person name="Simakov O."/>
            <person name="Marletaz F."/>
            <person name="Cho S.-J."/>
            <person name="Edsinger-Gonzales E."/>
            <person name="Havlak P."/>
            <person name="Kuo D.-H."/>
            <person name="Larsson T."/>
            <person name="Lv J."/>
            <person name="Arendt D."/>
            <person name="Savage R."/>
            <person name="Osoegawa K."/>
            <person name="de Jong P."/>
            <person name="Lindberg D.R."/>
            <person name="Seaver E.C."/>
            <person name="Weisblat D.A."/>
            <person name="Putnam N.H."/>
            <person name="Grigoriev I.V."/>
            <person name="Rokhsar D.S."/>
        </authorList>
    </citation>
    <scope>NUCLEOTIDE SEQUENCE</scope>
</reference>
<dbReference type="EMBL" id="AMQM01003934">
    <property type="status" value="NOT_ANNOTATED_CDS"/>
    <property type="molecule type" value="Genomic_DNA"/>
</dbReference>
<dbReference type="CTD" id="20203793"/>
<gene>
    <name evidence="2" type="primary">20203793</name>
    <name evidence="1" type="ORF">HELRODRAFT_171801</name>
</gene>
<accession>T1F4P4</accession>
<dbReference type="RefSeq" id="XP_009016718.1">
    <property type="nucleotide sequence ID" value="XM_009018470.1"/>
</dbReference>
<dbReference type="Proteomes" id="UP000015101">
    <property type="component" value="Unassembled WGS sequence"/>
</dbReference>
<dbReference type="AlphaFoldDB" id="T1F4P4"/>
<evidence type="ECO:0000313" key="1">
    <source>
        <dbReference type="EMBL" id="ESO05403.1"/>
    </source>
</evidence>
<organism evidence="2 3">
    <name type="scientific">Helobdella robusta</name>
    <name type="common">Californian leech</name>
    <dbReference type="NCBI Taxonomy" id="6412"/>
    <lineage>
        <taxon>Eukaryota</taxon>
        <taxon>Metazoa</taxon>
        <taxon>Spiralia</taxon>
        <taxon>Lophotrochozoa</taxon>
        <taxon>Annelida</taxon>
        <taxon>Clitellata</taxon>
        <taxon>Hirudinea</taxon>
        <taxon>Rhynchobdellida</taxon>
        <taxon>Glossiphoniidae</taxon>
        <taxon>Helobdella</taxon>
    </lineage>
</organism>
<dbReference type="EMBL" id="KB096365">
    <property type="protein sequence ID" value="ESO05403.1"/>
    <property type="molecule type" value="Genomic_DNA"/>
</dbReference>
<dbReference type="EnsemblMetazoa" id="HelroT171801">
    <property type="protein sequence ID" value="HelroP171801"/>
    <property type="gene ID" value="HelroG171801"/>
</dbReference>
<reference evidence="1 3" key="2">
    <citation type="journal article" date="2013" name="Nature">
        <title>Insights into bilaterian evolution from three spiralian genomes.</title>
        <authorList>
            <person name="Simakov O."/>
            <person name="Marletaz F."/>
            <person name="Cho S.J."/>
            <person name="Edsinger-Gonzales E."/>
            <person name="Havlak P."/>
            <person name="Hellsten U."/>
            <person name="Kuo D.H."/>
            <person name="Larsson T."/>
            <person name="Lv J."/>
            <person name="Arendt D."/>
            <person name="Savage R."/>
            <person name="Osoegawa K."/>
            <person name="de Jong P."/>
            <person name="Grimwood J."/>
            <person name="Chapman J.A."/>
            <person name="Shapiro H."/>
            <person name="Aerts A."/>
            <person name="Otillar R.P."/>
            <person name="Terry A.Y."/>
            <person name="Boore J.L."/>
            <person name="Grigoriev I.V."/>
            <person name="Lindberg D.R."/>
            <person name="Seaver E.C."/>
            <person name="Weisblat D.A."/>
            <person name="Putnam N.H."/>
            <person name="Rokhsar D.S."/>
        </authorList>
    </citation>
    <scope>NUCLEOTIDE SEQUENCE</scope>
</reference>
<dbReference type="HOGENOM" id="CLU_1817879_0_0_1"/>
<dbReference type="KEGG" id="hro:HELRODRAFT_171801"/>
<name>T1F4P4_HELRO</name>
<reference evidence="2" key="3">
    <citation type="submission" date="2015-06" db="UniProtKB">
        <authorList>
            <consortium name="EnsemblMetazoa"/>
        </authorList>
    </citation>
    <scope>IDENTIFICATION</scope>
</reference>
<evidence type="ECO:0000313" key="2">
    <source>
        <dbReference type="EnsemblMetazoa" id="HelroP171801"/>
    </source>
</evidence>